<gene>
    <name evidence="1" type="ORF">HMPREF3229_01615</name>
</gene>
<dbReference type="EMBL" id="LRQE01000041">
    <property type="protein sequence ID" value="KXA28619.1"/>
    <property type="molecule type" value="Genomic_DNA"/>
</dbReference>
<dbReference type="PATRIC" id="fig|54005.3.peg.1579"/>
<dbReference type="Proteomes" id="UP000070174">
    <property type="component" value="Unassembled WGS sequence"/>
</dbReference>
<proteinExistence type="predicted"/>
<name>A0A133PJB3_9FIRM</name>
<accession>A0A133PJB3</accession>
<reference evidence="1 2" key="1">
    <citation type="submission" date="2016-01" db="EMBL/GenBank/DDBJ databases">
        <authorList>
            <person name="Oliw E.H."/>
        </authorList>
    </citation>
    <scope>NUCLEOTIDE SEQUENCE [LARGE SCALE GENOMIC DNA]</scope>
    <source>
        <strain evidence="1 2">CMW7756A</strain>
    </source>
</reference>
<sequence>MKNYKKQKVIFMKVKFIGETDPVYMINGKVYDVISIEKTWYRIVDEEGEDYLYPPELFEVVDEGG</sequence>
<organism evidence="1">
    <name type="scientific">Peptoniphilus harei</name>
    <dbReference type="NCBI Taxonomy" id="54005"/>
    <lineage>
        <taxon>Bacteria</taxon>
        <taxon>Bacillati</taxon>
        <taxon>Bacillota</taxon>
        <taxon>Tissierellia</taxon>
        <taxon>Tissierellales</taxon>
        <taxon>Peptoniphilaceae</taxon>
        <taxon>Peptoniphilus</taxon>
    </lineage>
</organism>
<dbReference type="AlphaFoldDB" id="A0A133PJB3"/>
<comment type="caution">
    <text evidence="1">The sequence shown here is derived from an EMBL/GenBank/DDBJ whole genome shotgun (WGS) entry which is preliminary data.</text>
</comment>
<evidence type="ECO:0000313" key="2">
    <source>
        <dbReference type="Proteomes" id="UP000070174"/>
    </source>
</evidence>
<evidence type="ECO:0000313" key="1">
    <source>
        <dbReference type="EMBL" id="KXA28619.1"/>
    </source>
</evidence>
<protein>
    <submittedName>
        <fullName evidence="1">Uncharacterized protein</fullName>
    </submittedName>
</protein>